<proteinExistence type="predicted"/>
<protein>
    <submittedName>
        <fullName evidence="1">Uncharacterized protein</fullName>
    </submittedName>
</protein>
<dbReference type="STRING" id="1122170.GCA_000701265_02945"/>
<organism evidence="1 2">
    <name type="scientific">Legionella wadsworthii</name>
    <dbReference type="NCBI Taxonomy" id="28088"/>
    <lineage>
        <taxon>Bacteria</taxon>
        <taxon>Pseudomonadati</taxon>
        <taxon>Pseudomonadota</taxon>
        <taxon>Gammaproteobacteria</taxon>
        <taxon>Legionellales</taxon>
        <taxon>Legionellaceae</taxon>
        <taxon>Legionella</taxon>
    </lineage>
</organism>
<evidence type="ECO:0000313" key="2">
    <source>
        <dbReference type="Proteomes" id="UP000255297"/>
    </source>
</evidence>
<dbReference type="AlphaFoldDB" id="A0A378LU46"/>
<accession>A0A378LU46</accession>
<dbReference type="Proteomes" id="UP000255297">
    <property type="component" value="Unassembled WGS sequence"/>
</dbReference>
<sequence length="92" mass="11125">MLRSAEKRFNFLKEDGKLKKDEVSKKGTVPGIEEKKEIFKILKHLFIENLPRHFYIYFAFLFQKDNSCILVISFKANKNKKMELAYEYHRTY</sequence>
<gene>
    <name evidence="1" type="ORF">NCTC11532_02694</name>
</gene>
<name>A0A378LU46_9GAMM</name>
<dbReference type="RefSeq" id="WP_031563966.1">
    <property type="nucleotide sequence ID" value="NZ_UGPB01000001.1"/>
</dbReference>
<keyword evidence="2" id="KW-1185">Reference proteome</keyword>
<reference evidence="1 2" key="1">
    <citation type="submission" date="2018-06" db="EMBL/GenBank/DDBJ databases">
        <authorList>
            <consortium name="Pathogen Informatics"/>
            <person name="Doyle S."/>
        </authorList>
    </citation>
    <scope>NUCLEOTIDE SEQUENCE [LARGE SCALE GENOMIC DNA]</scope>
    <source>
        <strain evidence="1 2">NCTC11532</strain>
    </source>
</reference>
<evidence type="ECO:0000313" key="1">
    <source>
        <dbReference type="EMBL" id="STY31036.1"/>
    </source>
</evidence>
<dbReference type="EMBL" id="UGPB01000001">
    <property type="protein sequence ID" value="STY31036.1"/>
    <property type="molecule type" value="Genomic_DNA"/>
</dbReference>